<evidence type="ECO:0000259" key="13">
    <source>
        <dbReference type="PROSITE" id="PS50113"/>
    </source>
</evidence>
<dbReference type="Gene3D" id="1.10.287.130">
    <property type="match status" value="1"/>
</dbReference>
<dbReference type="SUPFAM" id="SSF55785">
    <property type="entry name" value="PYP-like sensor domain (PAS domain)"/>
    <property type="match status" value="1"/>
</dbReference>
<evidence type="ECO:0000256" key="8">
    <source>
        <dbReference type="ARBA" id="ARBA00022840"/>
    </source>
</evidence>
<dbReference type="InterPro" id="IPR004358">
    <property type="entry name" value="Sig_transdc_His_kin-like_C"/>
</dbReference>
<evidence type="ECO:0000256" key="1">
    <source>
        <dbReference type="ARBA" id="ARBA00000085"/>
    </source>
</evidence>
<proteinExistence type="predicted"/>
<dbReference type="KEGG" id="age:AA314_02765"/>
<dbReference type="InterPro" id="IPR000700">
    <property type="entry name" value="PAS-assoc_C"/>
</dbReference>
<dbReference type="InterPro" id="IPR005467">
    <property type="entry name" value="His_kinase_dom"/>
</dbReference>
<dbReference type="InterPro" id="IPR003661">
    <property type="entry name" value="HisK_dim/P_dom"/>
</dbReference>
<comment type="catalytic activity">
    <reaction evidence="1">
        <text>ATP + protein L-histidine = ADP + protein N-phospho-L-histidine.</text>
        <dbReference type="EC" id="2.7.13.3"/>
    </reaction>
</comment>
<dbReference type="SMART" id="SM00304">
    <property type="entry name" value="HAMP"/>
    <property type="match status" value="1"/>
</dbReference>
<keyword evidence="4" id="KW-0597">Phosphoprotein</keyword>
<keyword evidence="8" id="KW-0067">ATP-binding</keyword>
<evidence type="ECO:0000256" key="2">
    <source>
        <dbReference type="ARBA" id="ARBA00004370"/>
    </source>
</evidence>
<dbReference type="SMART" id="SM00387">
    <property type="entry name" value="HATPase_c"/>
    <property type="match status" value="1"/>
</dbReference>
<evidence type="ECO:0000256" key="3">
    <source>
        <dbReference type="ARBA" id="ARBA00012438"/>
    </source>
</evidence>
<feature type="domain" description="Histidine kinase" evidence="11">
    <location>
        <begin position="493"/>
        <end position="705"/>
    </location>
</feature>
<evidence type="ECO:0000256" key="9">
    <source>
        <dbReference type="ARBA" id="ARBA00023012"/>
    </source>
</evidence>
<evidence type="ECO:0000313" key="18">
    <source>
        <dbReference type="Proteomes" id="UP000256345"/>
    </source>
</evidence>
<dbReference type="Gene3D" id="3.30.565.10">
    <property type="entry name" value="Histidine kinase-like ATPase, C-terminal domain"/>
    <property type="match status" value="1"/>
</dbReference>
<evidence type="ECO:0000259" key="11">
    <source>
        <dbReference type="PROSITE" id="PS50109"/>
    </source>
</evidence>
<dbReference type="Gene3D" id="6.10.340.10">
    <property type="match status" value="1"/>
</dbReference>
<keyword evidence="9" id="KW-0902">Two-component regulatory system</keyword>
<evidence type="ECO:0000259" key="14">
    <source>
        <dbReference type="PROSITE" id="PS50885"/>
    </source>
</evidence>
<sequence length="713" mass="77660">MNLLRSFQGKLLLFFLLVDVVMVGVLVATVSRGAHWALETASREHLLDLARFASDGIDDQLQVRWNAAQSLASNPFMTNSVIDTLGRSDYLEPLMQRLSLPGKGGEESDLWLLDFMGRVIARNGRSESVDSFAQAPWWPKVRDGQPQALVVSESGVPQVLFAFPVVYQRHTEGALVARFDLSFVGGGAARQGLEVVLMDGERLLAGYLPPQVVGELKPLSSGAGAPNTALIDGMFYLVVPVEGFARQHGFGWSLVLSVPAERISGPVEVLRQRMIQGGVVTAALLILLIFWRTRLLMRPLHQLQVSMRRIIDGGDLSERIQVRTGDELSAIAGTFNLMLERLAHRGAELERSREHLSLLAQITSSSPNAILMVGAEGWVLVCNEAAEKLFGWPRLEMLGTSFLERMVPEDSRELVTGLLERAKEGEPVEAELSLVTRQAGPIPVQLTLSRVLDAAGSVLGHVCIARDLREVKRLRESLVQSEKMAAVGTLVAGLSHELNNPLGIILGFAQAQLMRPSLDNGTRTAFECIETHTQRCARLVRTLLDFSRRSGPARERIEVGRMLERVHELASGQAERGQVRLKIIESPADLPGLEANVPEMESALLNLVGNALDATQPGGTVSIGARVSPARDGLELFVTDTGSGMAPDVRQRIFDPFFTTKPVGQGTGLGLSITRSIVESYGGRIDVETAPGAGTTMRLWFPMTLVHPMEVSA</sequence>
<keyword evidence="18" id="KW-1185">Reference proteome</keyword>
<dbReference type="Pfam" id="PF00989">
    <property type="entry name" value="PAS"/>
    <property type="match status" value="1"/>
</dbReference>
<dbReference type="CDD" id="cd00082">
    <property type="entry name" value="HisKA"/>
    <property type="match status" value="1"/>
</dbReference>
<dbReference type="PROSITE" id="PS50113">
    <property type="entry name" value="PAC"/>
    <property type="match status" value="1"/>
</dbReference>
<gene>
    <name evidence="15" type="ORF">AA314_02765</name>
    <name evidence="16" type="ORF">ATI61_114151</name>
</gene>
<keyword evidence="7" id="KW-0418">Kinase</keyword>
<dbReference type="SUPFAM" id="SSF158472">
    <property type="entry name" value="HAMP domain-like"/>
    <property type="match status" value="1"/>
</dbReference>
<dbReference type="InterPro" id="IPR036890">
    <property type="entry name" value="HATPase_C_sf"/>
</dbReference>
<evidence type="ECO:0000313" key="15">
    <source>
        <dbReference type="EMBL" id="AKJ01139.1"/>
    </source>
</evidence>
<dbReference type="EMBL" id="CP011509">
    <property type="protein sequence ID" value="AKJ01139.1"/>
    <property type="molecule type" value="Genomic_DNA"/>
</dbReference>
<dbReference type="InterPro" id="IPR013767">
    <property type="entry name" value="PAS_fold"/>
</dbReference>
<dbReference type="InterPro" id="IPR003660">
    <property type="entry name" value="HAMP_dom"/>
</dbReference>
<comment type="subcellular location">
    <subcellularLocation>
        <location evidence="2">Membrane</location>
    </subcellularLocation>
</comment>
<feature type="transmembrane region" description="Helical" evidence="10">
    <location>
        <begin position="12"/>
        <end position="30"/>
    </location>
</feature>
<evidence type="ECO:0000256" key="4">
    <source>
        <dbReference type="ARBA" id="ARBA00022553"/>
    </source>
</evidence>
<dbReference type="PROSITE" id="PS50109">
    <property type="entry name" value="HIS_KIN"/>
    <property type="match status" value="1"/>
</dbReference>
<keyword evidence="10" id="KW-0812">Transmembrane</keyword>
<dbReference type="PROSITE" id="PS50112">
    <property type="entry name" value="PAS"/>
    <property type="match status" value="1"/>
</dbReference>
<dbReference type="GO" id="GO:0000155">
    <property type="term" value="F:phosphorelay sensor kinase activity"/>
    <property type="evidence" value="ECO:0007669"/>
    <property type="project" value="InterPro"/>
</dbReference>
<dbReference type="CDD" id="cd06225">
    <property type="entry name" value="HAMP"/>
    <property type="match status" value="1"/>
</dbReference>
<reference evidence="15 17" key="1">
    <citation type="submission" date="2015-05" db="EMBL/GenBank/DDBJ databases">
        <title>Genome assembly of Archangium gephyra DSM 2261.</title>
        <authorList>
            <person name="Sharma G."/>
            <person name="Subramanian S."/>
        </authorList>
    </citation>
    <scope>NUCLEOTIDE SEQUENCE [LARGE SCALE GENOMIC DNA]</scope>
    <source>
        <strain evidence="15 17">DSM 2261</strain>
    </source>
</reference>
<evidence type="ECO:0000313" key="16">
    <source>
        <dbReference type="EMBL" id="REG24543.1"/>
    </source>
</evidence>
<organism evidence="15 17">
    <name type="scientific">Archangium gephyra</name>
    <dbReference type="NCBI Taxonomy" id="48"/>
    <lineage>
        <taxon>Bacteria</taxon>
        <taxon>Pseudomonadati</taxon>
        <taxon>Myxococcota</taxon>
        <taxon>Myxococcia</taxon>
        <taxon>Myxococcales</taxon>
        <taxon>Cystobacterineae</taxon>
        <taxon>Archangiaceae</taxon>
        <taxon>Archangium</taxon>
    </lineage>
</organism>
<protein>
    <recommendedName>
        <fullName evidence="3">histidine kinase</fullName>
        <ecNumber evidence="3">2.7.13.3</ecNumber>
    </recommendedName>
</protein>
<dbReference type="PANTHER" id="PTHR43065">
    <property type="entry name" value="SENSOR HISTIDINE KINASE"/>
    <property type="match status" value="1"/>
</dbReference>
<dbReference type="Gene3D" id="3.30.450.20">
    <property type="entry name" value="PAS domain"/>
    <property type="match status" value="1"/>
</dbReference>
<dbReference type="InterPro" id="IPR035965">
    <property type="entry name" value="PAS-like_dom_sf"/>
</dbReference>
<evidence type="ECO:0000259" key="12">
    <source>
        <dbReference type="PROSITE" id="PS50112"/>
    </source>
</evidence>
<dbReference type="SUPFAM" id="SSF47384">
    <property type="entry name" value="Homodimeric domain of signal transducing histidine kinase"/>
    <property type="match status" value="1"/>
</dbReference>
<dbReference type="EC" id="2.7.13.3" evidence="3"/>
<evidence type="ECO:0000313" key="17">
    <source>
        <dbReference type="Proteomes" id="UP000035579"/>
    </source>
</evidence>
<keyword evidence="5" id="KW-0808">Transferase</keyword>
<dbReference type="GO" id="GO:0016020">
    <property type="term" value="C:membrane"/>
    <property type="evidence" value="ECO:0007669"/>
    <property type="project" value="UniProtKB-SubCell"/>
</dbReference>
<keyword evidence="10" id="KW-1133">Transmembrane helix</keyword>
<feature type="domain" description="PAC" evidence="13">
    <location>
        <begin position="428"/>
        <end position="480"/>
    </location>
</feature>
<dbReference type="AlphaFoldDB" id="A0AAC8Q538"/>
<dbReference type="InterPro" id="IPR036097">
    <property type="entry name" value="HisK_dim/P_sf"/>
</dbReference>
<reference evidence="16 18" key="2">
    <citation type="submission" date="2018-08" db="EMBL/GenBank/DDBJ databases">
        <title>Genomic Encyclopedia of Archaeal and Bacterial Type Strains, Phase II (KMG-II): from individual species to whole genera.</title>
        <authorList>
            <person name="Goeker M."/>
        </authorList>
    </citation>
    <scope>NUCLEOTIDE SEQUENCE [LARGE SCALE GENOMIC DNA]</scope>
    <source>
        <strain evidence="16 18">DSM 2261</strain>
    </source>
</reference>
<dbReference type="EMBL" id="QUMU01000014">
    <property type="protein sequence ID" value="REG24543.1"/>
    <property type="molecule type" value="Genomic_DNA"/>
</dbReference>
<dbReference type="Pfam" id="PF02518">
    <property type="entry name" value="HATPase_c"/>
    <property type="match status" value="1"/>
</dbReference>
<dbReference type="InterPro" id="IPR000014">
    <property type="entry name" value="PAS"/>
</dbReference>
<dbReference type="SMART" id="SM00091">
    <property type="entry name" value="PAS"/>
    <property type="match status" value="1"/>
</dbReference>
<dbReference type="InterPro" id="IPR003594">
    <property type="entry name" value="HATPase_dom"/>
</dbReference>
<dbReference type="Pfam" id="PF00672">
    <property type="entry name" value="HAMP"/>
    <property type="match status" value="1"/>
</dbReference>
<name>A0AAC8Q538_9BACT</name>
<keyword evidence="10" id="KW-0472">Membrane</keyword>
<dbReference type="GO" id="GO:0006355">
    <property type="term" value="P:regulation of DNA-templated transcription"/>
    <property type="evidence" value="ECO:0007669"/>
    <property type="project" value="InterPro"/>
</dbReference>
<accession>A0AAC8Q538</accession>
<keyword evidence="6" id="KW-0547">Nucleotide-binding</keyword>
<dbReference type="GO" id="GO:0005524">
    <property type="term" value="F:ATP binding"/>
    <property type="evidence" value="ECO:0007669"/>
    <property type="project" value="UniProtKB-KW"/>
</dbReference>
<dbReference type="NCBIfam" id="TIGR00229">
    <property type="entry name" value="sensory_box"/>
    <property type="match status" value="1"/>
</dbReference>
<dbReference type="PROSITE" id="PS50885">
    <property type="entry name" value="HAMP"/>
    <property type="match status" value="1"/>
</dbReference>
<dbReference type="SUPFAM" id="SSF55874">
    <property type="entry name" value="ATPase domain of HSP90 chaperone/DNA topoisomerase II/histidine kinase"/>
    <property type="match status" value="1"/>
</dbReference>
<dbReference type="PANTHER" id="PTHR43065:SF42">
    <property type="entry name" value="TWO-COMPONENT SENSOR PPRA"/>
    <property type="match status" value="1"/>
</dbReference>
<dbReference type="CDD" id="cd00130">
    <property type="entry name" value="PAS"/>
    <property type="match status" value="1"/>
</dbReference>
<dbReference type="PRINTS" id="PR00344">
    <property type="entry name" value="BCTRLSENSOR"/>
</dbReference>
<feature type="domain" description="PAS" evidence="12">
    <location>
        <begin position="355"/>
        <end position="426"/>
    </location>
</feature>
<dbReference type="SMART" id="SM00388">
    <property type="entry name" value="HisKA"/>
    <property type="match status" value="1"/>
</dbReference>
<evidence type="ECO:0000256" key="6">
    <source>
        <dbReference type="ARBA" id="ARBA00022741"/>
    </source>
</evidence>
<evidence type="ECO:0000256" key="5">
    <source>
        <dbReference type="ARBA" id="ARBA00022679"/>
    </source>
</evidence>
<dbReference type="Pfam" id="PF00512">
    <property type="entry name" value="HisKA"/>
    <property type="match status" value="1"/>
</dbReference>
<dbReference type="Proteomes" id="UP000035579">
    <property type="component" value="Chromosome"/>
</dbReference>
<evidence type="ECO:0000256" key="10">
    <source>
        <dbReference type="SAM" id="Phobius"/>
    </source>
</evidence>
<feature type="domain" description="HAMP" evidence="14">
    <location>
        <begin position="294"/>
        <end position="347"/>
    </location>
</feature>
<dbReference type="RefSeq" id="WP_053066362.1">
    <property type="nucleotide sequence ID" value="NZ_CP011509.1"/>
</dbReference>
<dbReference type="Proteomes" id="UP000256345">
    <property type="component" value="Unassembled WGS sequence"/>
</dbReference>
<evidence type="ECO:0000256" key="7">
    <source>
        <dbReference type="ARBA" id="ARBA00022777"/>
    </source>
</evidence>